<dbReference type="EnsemblMetazoa" id="XM_029485419.1">
    <property type="protein sequence ID" value="XP_029341279.1"/>
    <property type="gene ID" value="LOC107883806"/>
</dbReference>
<sequence>MALSVVSDDDTDSFHFGIGEFLFSWLLLSTDPPHGIPVGSQLQQDDQYLSKLFLWIAVIFLSWLLLA</sequence>
<protein>
    <submittedName>
        <fullName evidence="2">Uncharacterized protein</fullName>
    </submittedName>
</protein>
<name>A0A8R2NJU4_ACYPI</name>
<proteinExistence type="predicted"/>
<organism evidence="2 3">
    <name type="scientific">Acyrthosiphon pisum</name>
    <name type="common">Pea aphid</name>
    <dbReference type="NCBI Taxonomy" id="7029"/>
    <lineage>
        <taxon>Eukaryota</taxon>
        <taxon>Metazoa</taxon>
        <taxon>Ecdysozoa</taxon>
        <taxon>Arthropoda</taxon>
        <taxon>Hexapoda</taxon>
        <taxon>Insecta</taxon>
        <taxon>Pterygota</taxon>
        <taxon>Neoptera</taxon>
        <taxon>Paraneoptera</taxon>
        <taxon>Hemiptera</taxon>
        <taxon>Sternorrhyncha</taxon>
        <taxon>Aphidomorpha</taxon>
        <taxon>Aphidoidea</taxon>
        <taxon>Aphididae</taxon>
        <taxon>Macrosiphini</taxon>
        <taxon>Acyrthosiphon</taxon>
    </lineage>
</organism>
<keyword evidence="1" id="KW-0472">Membrane</keyword>
<dbReference type="OrthoDB" id="302966at2759"/>
<accession>A0A8R2NJU4</accession>
<reference evidence="2" key="2">
    <citation type="submission" date="2022-06" db="UniProtKB">
        <authorList>
            <consortium name="EnsemblMetazoa"/>
        </authorList>
    </citation>
    <scope>IDENTIFICATION</scope>
</reference>
<evidence type="ECO:0000313" key="2">
    <source>
        <dbReference type="EnsemblMetazoa" id="XP_029341279.1"/>
    </source>
</evidence>
<dbReference type="GeneID" id="107883806"/>
<dbReference type="RefSeq" id="XP_029341279.1">
    <property type="nucleotide sequence ID" value="XM_029485419.1"/>
</dbReference>
<dbReference type="AlphaFoldDB" id="A0A8R2NJU4"/>
<keyword evidence="1" id="KW-0812">Transmembrane</keyword>
<dbReference type="KEGG" id="api:107883806"/>
<keyword evidence="1" id="KW-1133">Transmembrane helix</keyword>
<reference evidence="3" key="1">
    <citation type="submission" date="2010-06" db="EMBL/GenBank/DDBJ databases">
        <authorList>
            <person name="Jiang H."/>
            <person name="Abraham K."/>
            <person name="Ali S."/>
            <person name="Alsbrooks S.L."/>
            <person name="Anim B.N."/>
            <person name="Anosike U.S."/>
            <person name="Attaway T."/>
            <person name="Bandaranaike D.P."/>
            <person name="Battles P.K."/>
            <person name="Bell S.N."/>
            <person name="Bell A.V."/>
            <person name="Beltran B."/>
            <person name="Bickham C."/>
            <person name="Bustamante Y."/>
            <person name="Caleb T."/>
            <person name="Canada A."/>
            <person name="Cardenas V."/>
            <person name="Carter K."/>
            <person name="Chacko J."/>
            <person name="Chandrabose M.N."/>
            <person name="Chavez D."/>
            <person name="Chavez A."/>
            <person name="Chen L."/>
            <person name="Chu H.-S."/>
            <person name="Claassen K.J."/>
            <person name="Cockrell R."/>
            <person name="Collins M."/>
            <person name="Cooper J.A."/>
            <person name="Cree A."/>
            <person name="Curry S.M."/>
            <person name="Da Y."/>
            <person name="Dao M.D."/>
            <person name="Das B."/>
            <person name="Davila M.-L."/>
            <person name="Davy-Carroll L."/>
            <person name="Denson S."/>
            <person name="Dinh H."/>
            <person name="Ebong V.E."/>
            <person name="Edwards J.R."/>
            <person name="Egan A."/>
            <person name="El-Daye J."/>
            <person name="Escobedo L."/>
            <person name="Fernandez S."/>
            <person name="Fernando P.R."/>
            <person name="Flagg N."/>
            <person name="Forbes L.D."/>
            <person name="Fowler R.G."/>
            <person name="Fu Q."/>
            <person name="Gabisi R.A."/>
            <person name="Ganer J."/>
            <person name="Garbino Pronczuk A."/>
            <person name="Garcia R.M."/>
            <person name="Garner T."/>
            <person name="Garrett T.E."/>
            <person name="Gonzalez D.A."/>
            <person name="Hamid H."/>
            <person name="Hawkins E.S."/>
            <person name="Hirani K."/>
            <person name="Hogues M.E."/>
            <person name="Hollins B."/>
            <person name="Hsiao C.-H."/>
            <person name="Jabil R."/>
            <person name="James M.L."/>
            <person name="Jhangiani S.N."/>
            <person name="Johnson B."/>
            <person name="Johnson Q."/>
            <person name="Joshi V."/>
            <person name="Kalu J.B."/>
            <person name="Kam C."/>
            <person name="Kashfia A."/>
            <person name="Keebler J."/>
            <person name="Kisamo H."/>
            <person name="Kovar C.L."/>
            <person name="Lago L.A."/>
            <person name="Lai C.-Y."/>
            <person name="Laidlaw J."/>
            <person name="Lara F."/>
            <person name="Le T.-K."/>
            <person name="Lee S.L."/>
            <person name="Legall F.H."/>
            <person name="Lemon S.J."/>
            <person name="Lewis L.R."/>
            <person name="Li B."/>
            <person name="Liu Y."/>
            <person name="Liu Y.-S."/>
            <person name="Lopez J."/>
            <person name="Lozado R.J."/>
            <person name="Lu J."/>
            <person name="Madu R.C."/>
            <person name="Maheshwari M."/>
            <person name="Maheshwari R."/>
            <person name="Malloy K."/>
            <person name="Martinez E."/>
            <person name="Mathew T."/>
            <person name="Mercado I.C."/>
            <person name="Mercado C."/>
            <person name="Meyer B."/>
            <person name="Montgomery K."/>
            <person name="Morgan M.B."/>
            <person name="Munidasa M."/>
            <person name="Nazareth L.V."/>
            <person name="Nelson J."/>
            <person name="Ng B.M."/>
            <person name="Nguyen N.B."/>
            <person name="Nguyen P.Q."/>
            <person name="Nguyen T."/>
            <person name="Obregon M."/>
            <person name="Okwuonu G.O."/>
            <person name="Onwere C.G."/>
            <person name="Orozco G."/>
            <person name="Parra A."/>
            <person name="Patel S."/>
            <person name="Patil S."/>
            <person name="Perez A."/>
            <person name="Perez Y."/>
            <person name="Pham C."/>
            <person name="Primus E.L."/>
            <person name="Pu L.-L."/>
            <person name="Puazo M."/>
            <person name="Qin X."/>
            <person name="Quiroz J.B."/>
            <person name="Reese J."/>
            <person name="Richards S."/>
            <person name="Rives C.M."/>
            <person name="Robberts R."/>
            <person name="Ruiz S.J."/>
            <person name="Ruiz M.J."/>
            <person name="Santibanez J."/>
            <person name="Schneider B.W."/>
            <person name="Sisson I."/>
            <person name="Smith M."/>
            <person name="Sodergren E."/>
            <person name="Song X.-Z."/>
            <person name="Song B.B."/>
            <person name="Summersgill H."/>
            <person name="Thelus R."/>
            <person name="Thornton R.D."/>
            <person name="Trejos Z.Y."/>
            <person name="Usmani K."/>
            <person name="Vattathil S."/>
            <person name="Villasana D."/>
            <person name="Walker D.L."/>
            <person name="Wang S."/>
            <person name="Wang K."/>
            <person name="White C.S."/>
            <person name="Williams A.C."/>
            <person name="Williamson J."/>
            <person name="Wilson K."/>
            <person name="Woghiren I.O."/>
            <person name="Woodworth J.R."/>
            <person name="Worley K.C."/>
            <person name="Wright R.A."/>
            <person name="Wu W."/>
            <person name="Young L."/>
            <person name="Zhang L."/>
            <person name="Zhang J."/>
            <person name="Zhu Y."/>
            <person name="Muzny D.M."/>
            <person name="Weinstock G."/>
            <person name="Gibbs R.A."/>
        </authorList>
    </citation>
    <scope>NUCLEOTIDE SEQUENCE [LARGE SCALE GENOMIC DNA]</scope>
    <source>
        <strain evidence="3">LSR1</strain>
    </source>
</reference>
<keyword evidence="3" id="KW-1185">Reference proteome</keyword>
<feature type="transmembrane region" description="Helical" evidence="1">
    <location>
        <begin position="48"/>
        <end position="66"/>
    </location>
</feature>
<dbReference type="Proteomes" id="UP000007819">
    <property type="component" value="Chromosome X"/>
</dbReference>
<evidence type="ECO:0000256" key="1">
    <source>
        <dbReference type="SAM" id="Phobius"/>
    </source>
</evidence>
<evidence type="ECO:0000313" key="3">
    <source>
        <dbReference type="Proteomes" id="UP000007819"/>
    </source>
</evidence>